<feature type="domain" description="HTH lacI-type" evidence="4">
    <location>
        <begin position="9"/>
        <end position="63"/>
    </location>
</feature>
<dbReference type="Gene3D" id="3.40.50.2300">
    <property type="match status" value="2"/>
</dbReference>
<dbReference type="Proteomes" id="UP000078431">
    <property type="component" value="Unassembled WGS sequence"/>
</dbReference>
<dbReference type="EMBL" id="LXEX01000003">
    <property type="protein sequence ID" value="OAT61109.1"/>
    <property type="molecule type" value="Genomic_DNA"/>
</dbReference>
<evidence type="ECO:0000256" key="2">
    <source>
        <dbReference type="ARBA" id="ARBA00023125"/>
    </source>
</evidence>
<keyword evidence="6" id="KW-1185">Reference proteome</keyword>
<dbReference type="AlphaFoldDB" id="A0AA91EHX0"/>
<dbReference type="InterPro" id="IPR046335">
    <property type="entry name" value="LacI/GalR-like_sensor"/>
</dbReference>
<dbReference type="PROSITE" id="PS50932">
    <property type="entry name" value="HTH_LACI_2"/>
    <property type="match status" value="1"/>
</dbReference>
<dbReference type="SMART" id="SM00354">
    <property type="entry name" value="HTH_LACI"/>
    <property type="match status" value="1"/>
</dbReference>
<dbReference type="RefSeq" id="WP_061553886.1">
    <property type="nucleotide sequence ID" value="NZ_LXEX01000003.1"/>
</dbReference>
<dbReference type="Pfam" id="PF13377">
    <property type="entry name" value="Peripla_BP_3"/>
    <property type="match status" value="1"/>
</dbReference>
<organism evidence="5 6">
    <name type="scientific">Obesumbacterium proteus ATCC 12841</name>
    <dbReference type="NCBI Taxonomy" id="1354268"/>
    <lineage>
        <taxon>Bacteria</taxon>
        <taxon>Pseudomonadati</taxon>
        <taxon>Pseudomonadota</taxon>
        <taxon>Gammaproteobacteria</taxon>
        <taxon>Enterobacterales</taxon>
        <taxon>Hafniaceae</taxon>
        <taxon>Obesumbacterium</taxon>
    </lineage>
</organism>
<reference evidence="5 6" key="1">
    <citation type="submission" date="2016-04" db="EMBL/GenBank/DDBJ databases">
        <title>ATOL: Assembling a taxonomically balanced genome-scale reconstruction of the evolutionary history of the Enterobacteriaceae.</title>
        <authorList>
            <person name="Plunkett G.III."/>
            <person name="Neeno-Eckwall E.C."/>
            <person name="Glasner J.D."/>
            <person name="Perna N.T."/>
        </authorList>
    </citation>
    <scope>NUCLEOTIDE SEQUENCE [LARGE SCALE GENOMIC DNA]</scope>
    <source>
        <strain evidence="5 6">ATCC 12841</strain>
    </source>
</reference>
<name>A0AA91EHX0_9GAMM</name>
<gene>
    <name evidence="5" type="ORF">M993_00149</name>
</gene>
<dbReference type="SUPFAM" id="SSF53822">
    <property type="entry name" value="Periplasmic binding protein-like I"/>
    <property type="match status" value="1"/>
</dbReference>
<dbReference type="InterPro" id="IPR010982">
    <property type="entry name" value="Lambda_DNA-bd_dom_sf"/>
</dbReference>
<evidence type="ECO:0000256" key="3">
    <source>
        <dbReference type="ARBA" id="ARBA00023163"/>
    </source>
</evidence>
<dbReference type="CDD" id="cd01392">
    <property type="entry name" value="HTH_LacI"/>
    <property type="match status" value="1"/>
</dbReference>
<proteinExistence type="predicted"/>
<keyword evidence="3" id="KW-0804">Transcription</keyword>
<dbReference type="InterPro" id="IPR028082">
    <property type="entry name" value="Peripla_BP_I"/>
</dbReference>
<dbReference type="PANTHER" id="PTHR30146">
    <property type="entry name" value="LACI-RELATED TRANSCRIPTIONAL REPRESSOR"/>
    <property type="match status" value="1"/>
</dbReference>
<dbReference type="GO" id="GO:0000976">
    <property type="term" value="F:transcription cis-regulatory region binding"/>
    <property type="evidence" value="ECO:0007669"/>
    <property type="project" value="TreeGrafter"/>
</dbReference>
<evidence type="ECO:0000313" key="6">
    <source>
        <dbReference type="Proteomes" id="UP000078431"/>
    </source>
</evidence>
<dbReference type="Pfam" id="PF00356">
    <property type="entry name" value="LacI"/>
    <property type="match status" value="1"/>
</dbReference>
<dbReference type="SUPFAM" id="SSF47413">
    <property type="entry name" value="lambda repressor-like DNA-binding domains"/>
    <property type="match status" value="1"/>
</dbReference>
<comment type="caution">
    <text evidence="5">The sequence shown here is derived from an EMBL/GenBank/DDBJ whole genome shotgun (WGS) entry which is preliminary data.</text>
</comment>
<dbReference type="GO" id="GO:0003700">
    <property type="term" value="F:DNA-binding transcription factor activity"/>
    <property type="evidence" value="ECO:0007669"/>
    <property type="project" value="TreeGrafter"/>
</dbReference>
<keyword evidence="2" id="KW-0238">DNA-binding</keyword>
<evidence type="ECO:0000313" key="5">
    <source>
        <dbReference type="EMBL" id="OAT61109.1"/>
    </source>
</evidence>
<evidence type="ECO:0000256" key="1">
    <source>
        <dbReference type="ARBA" id="ARBA00023015"/>
    </source>
</evidence>
<dbReference type="PANTHER" id="PTHR30146:SF109">
    <property type="entry name" value="HTH-TYPE TRANSCRIPTIONAL REGULATOR GALS"/>
    <property type="match status" value="1"/>
</dbReference>
<keyword evidence="1" id="KW-0805">Transcription regulation</keyword>
<sequence length="347" mass="37933">MKGVAQRRATIVDVAKQANVSKSTVARVLEGKINVSDDARARVLKAVAALGYERNRLAVGMRSGRTGLLAIVIPDITNPFWAEVTRGAQDQAIKKGFSLLVFSSDWDVAKEAAHLQAIRQARVDGAIINPVADNFDSIDFFGMPLVFLGSSAERFPEISSVGSDIKQGVNLGLQAFAERGHALPSLIMGPRSRLARIRFLRAVTDYCIARDMDPELVTIEDADYTVEGGFQAMSRLLELNARKEKHRAVFAANDLMALGAMMAVRKAGLRCNEDVSILGFDGIPAGMFSMPGLTTIKKPSRQIGETAMVCLLDEIEGHSEHGRIHLPCQLIERDSVADLYRQNEINR</sequence>
<dbReference type="PROSITE" id="PS00356">
    <property type="entry name" value="HTH_LACI_1"/>
    <property type="match status" value="1"/>
</dbReference>
<accession>A0AA91EHX0</accession>
<protein>
    <submittedName>
        <fullName evidence="5">Ribose operon repressor</fullName>
    </submittedName>
</protein>
<dbReference type="Gene3D" id="1.10.260.40">
    <property type="entry name" value="lambda repressor-like DNA-binding domains"/>
    <property type="match status" value="1"/>
</dbReference>
<dbReference type="InterPro" id="IPR000843">
    <property type="entry name" value="HTH_LacI"/>
</dbReference>
<dbReference type="CDD" id="cd06267">
    <property type="entry name" value="PBP1_LacI_sugar_binding-like"/>
    <property type="match status" value="1"/>
</dbReference>
<evidence type="ECO:0000259" key="4">
    <source>
        <dbReference type="PROSITE" id="PS50932"/>
    </source>
</evidence>